<gene>
    <name evidence="1" type="ORF">EAY07_24560</name>
</gene>
<name>A0ABD4KX25_VIBAN</name>
<proteinExistence type="predicted"/>
<dbReference type="RefSeq" id="WP_115340101.1">
    <property type="nucleotide sequence ID" value="NZ_RDOS01000915.1"/>
</dbReference>
<reference evidence="1 2" key="1">
    <citation type="journal article" date="2021" name="PeerJ">
        <title>Analysis of 44 Vibrio anguillarum genomes reveals high genetic diversity.</title>
        <authorList>
            <person name="Hansen M.J."/>
            <person name="Dalsgaard I."/>
        </authorList>
    </citation>
    <scope>NUCLEOTIDE SEQUENCE [LARGE SCALE GENOMIC DNA]</scope>
    <source>
        <strain evidence="1 2">17-16730-2A</strain>
    </source>
</reference>
<dbReference type="EMBL" id="RDOM01000884">
    <property type="protein sequence ID" value="MBF4275121.1"/>
    <property type="molecule type" value="Genomic_DNA"/>
</dbReference>
<organism evidence="1 2">
    <name type="scientific">Vibrio anguillarum</name>
    <name type="common">Listonella anguillarum</name>
    <dbReference type="NCBI Taxonomy" id="55601"/>
    <lineage>
        <taxon>Bacteria</taxon>
        <taxon>Pseudomonadati</taxon>
        <taxon>Pseudomonadota</taxon>
        <taxon>Gammaproteobacteria</taxon>
        <taxon>Vibrionales</taxon>
        <taxon>Vibrionaceae</taxon>
        <taxon>Vibrio</taxon>
    </lineage>
</organism>
<protein>
    <submittedName>
        <fullName evidence="1">Uncharacterized protein</fullName>
    </submittedName>
</protein>
<accession>A0ABD4KX25</accession>
<dbReference type="Proteomes" id="UP000722957">
    <property type="component" value="Unassembled WGS sequence"/>
</dbReference>
<dbReference type="AlphaFoldDB" id="A0ABD4KX25"/>
<evidence type="ECO:0000313" key="1">
    <source>
        <dbReference type="EMBL" id="MBF4275121.1"/>
    </source>
</evidence>
<evidence type="ECO:0000313" key="2">
    <source>
        <dbReference type="Proteomes" id="UP000722957"/>
    </source>
</evidence>
<sequence length="82" mass="9975">MISRNKETVFLTRFEAKRNNNWVDIFDADMHFNYLPRVGDIINVDSCLMKVLVVEYDYKYQFNPTIRVEELGHIEEYFRNHL</sequence>
<comment type="caution">
    <text evidence="1">The sequence shown here is derived from an EMBL/GenBank/DDBJ whole genome shotgun (WGS) entry which is preliminary data.</text>
</comment>